<reference evidence="3" key="4">
    <citation type="journal article" date="2008" name="Nucleic Acids Res.">
        <title>The rice annotation project database (RAP-DB): 2008 update.</title>
        <authorList>
            <consortium name="The rice annotation project (RAP)"/>
        </authorList>
    </citation>
    <scope>GENOME REANNOTATION</scope>
    <source>
        <strain evidence="3">cv. Nipponbare</strain>
    </source>
</reference>
<dbReference type="EMBL" id="AP004269">
    <property type="protein sequence ID" value="BAC20701.1"/>
    <property type="molecule type" value="Genomic_DNA"/>
</dbReference>
<dbReference type="EMBL" id="AP005320">
    <property type="protein sequence ID" value="BAD31305.1"/>
    <property type="molecule type" value="Genomic_DNA"/>
</dbReference>
<reference evidence="2" key="2">
    <citation type="submission" date="2002-05" db="EMBL/GenBank/DDBJ databases">
        <title>Oryza sativa nipponbare(GA3) genomic DNA, chromosome 7, PAC clone:P0650C03.</title>
        <authorList>
            <person name="Sasaki T."/>
            <person name="Matsumoto T."/>
            <person name="Katayose Y."/>
        </authorList>
    </citation>
    <scope>NUCLEOTIDE SEQUENCE</scope>
</reference>
<proteinExistence type="predicted"/>
<name>Q8H4C6_ORYSJ</name>
<organism evidence="1 3">
    <name type="scientific">Oryza sativa subsp. japonica</name>
    <name type="common">Rice</name>
    <dbReference type="NCBI Taxonomy" id="39947"/>
    <lineage>
        <taxon>Eukaryota</taxon>
        <taxon>Viridiplantae</taxon>
        <taxon>Streptophyta</taxon>
        <taxon>Embryophyta</taxon>
        <taxon>Tracheophyta</taxon>
        <taxon>Spermatophyta</taxon>
        <taxon>Magnoliopsida</taxon>
        <taxon>Liliopsida</taxon>
        <taxon>Poales</taxon>
        <taxon>Poaceae</taxon>
        <taxon>BOP clade</taxon>
        <taxon>Oryzoideae</taxon>
        <taxon>Oryzeae</taxon>
        <taxon>Oryzinae</taxon>
        <taxon>Oryza</taxon>
        <taxon>Oryza sativa</taxon>
    </lineage>
</organism>
<sequence>MSRIRHRVVLLHRELGEHRCDVEWPAERGSGGATAACIFMTGAKSAIVLSLED</sequence>
<protein>
    <submittedName>
        <fullName evidence="1">Uncharacterized protein</fullName>
    </submittedName>
</protein>
<reference evidence="3" key="3">
    <citation type="journal article" date="2005" name="Nature">
        <title>The map-based sequence of the rice genome.</title>
        <authorList>
            <consortium name="International rice genome sequencing project (IRGSP)"/>
            <person name="Matsumoto T."/>
            <person name="Wu J."/>
            <person name="Kanamori H."/>
            <person name="Katayose Y."/>
            <person name="Fujisawa M."/>
            <person name="Namiki N."/>
            <person name="Mizuno H."/>
            <person name="Yamamoto K."/>
            <person name="Antonio B.A."/>
            <person name="Baba T."/>
            <person name="Sakata K."/>
            <person name="Nagamura Y."/>
            <person name="Aoki H."/>
            <person name="Arikawa K."/>
            <person name="Arita K."/>
            <person name="Bito T."/>
            <person name="Chiden Y."/>
            <person name="Fujitsuka N."/>
            <person name="Fukunaka R."/>
            <person name="Hamada M."/>
            <person name="Harada C."/>
            <person name="Hayashi A."/>
            <person name="Hijishita S."/>
            <person name="Honda M."/>
            <person name="Hosokawa S."/>
            <person name="Ichikawa Y."/>
            <person name="Idonuma A."/>
            <person name="Iijima M."/>
            <person name="Ikeda M."/>
            <person name="Ikeno M."/>
            <person name="Ito K."/>
            <person name="Ito S."/>
            <person name="Ito T."/>
            <person name="Ito Y."/>
            <person name="Ito Y."/>
            <person name="Iwabuchi A."/>
            <person name="Kamiya K."/>
            <person name="Karasawa W."/>
            <person name="Kurita K."/>
            <person name="Katagiri S."/>
            <person name="Kikuta A."/>
            <person name="Kobayashi H."/>
            <person name="Kobayashi N."/>
            <person name="Machita K."/>
            <person name="Maehara T."/>
            <person name="Masukawa M."/>
            <person name="Mizubayashi T."/>
            <person name="Mukai Y."/>
            <person name="Nagasaki H."/>
            <person name="Nagata Y."/>
            <person name="Naito S."/>
            <person name="Nakashima M."/>
            <person name="Nakama Y."/>
            <person name="Nakamichi Y."/>
            <person name="Nakamura M."/>
            <person name="Meguro A."/>
            <person name="Negishi M."/>
            <person name="Ohta I."/>
            <person name="Ohta T."/>
            <person name="Okamoto M."/>
            <person name="Ono N."/>
            <person name="Saji S."/>
            <person name="Sakaguchi M."/>
            <person name="Sakai K."/>
            <person name="Shibata M."/>
            <person name="Shimokawa T."/>
            <person name="Song J."/>
            <person name="Takazaki Y."/>
            <person name="Terasawa K."/>
            <person name="Tsugane M."/>
            <person name="Tsuji K."/>
            <person name="Ueda S."/>
            <person name="Waki K."/>
            <person name="Yamagata H."/>
            <person name="Yamamoto M."/>
            <person name="Yamamoto S."/>
            <person name="Yamane H."/>
            <person name="Yoshiki S."/>
            <person name="Yoshihara R."/>
            <person name="Yukawa K."/>
            <person name="Zhong H."/>
            <person name="Yano M."/>
            <person name="Yuan Q."/>
            <person name="Ouyang S."/>
            <person name="Liu J."/>
            <person name="Jones K.M."/>
            <person name="Gansberger K."/>
            <person name="Moffat K."/>
            <person name="Hill J."/>
            <person name="Bera J."/>
            <person name="Fadrosh D."/>
            <person name="Jin S."/>
            <person name="Johri S."/>
            <person name="Kim M."/>
            <person name="Overton L."/>
            <person name="Reardon M."/>
            <person name="Tsitrin T."/>
            <person name="Vuong H."/>
            <person name="Weaver B."/>
            <person name="Ciecko A."/>
            <person name="Tallon L."/>
            <person name="Jackson J."/>
            <person name="Pai G."/>
            <person name="Aken S.V."/>
            <person name="Utterback T."/>
            <person name="Reidmuller S."/>
            <person name="Feldblyum T."/>
            <person name="Hsiao J."/>
            <person name="Zismann V."/>
            <person name="Iobst S."/>
            <person name="de Vazeille A.R."/>
            <person name="Buell C.R."/>
            <person name="Ying K."/>
            <person name="Li Y."/>
            <person name="Lu T."/>
            <person name="Huang Y."/>
            <person name="Zhao Q."/>
            <person name="Feng Q."/>
            <person name="Zhang L."/>
            <person name="Zhu J."/>
            <person name="Weng Q."/>
            <person name="Mu J."/>
            <person name="Lu Y."/>
            <person name="Fan D."/>
            <person name="Liu Y."/>
            <person name="Guan J."/>
            <person name="Zhang Y."/>
            <person name="Yu S."/>
            <person name="Liu X."/>
            <person name="Zhang Y."/>
            <person name="Hong G."/>
            <person name="Han B."/>
            <person name="Choisne N."/>
            <person name="Demange N."/>
            <person name="Orjeda G."/>
            <person name="Samain S."/>
            <person name="Cattolico L."/>
            <person name="Pelletier E."/>
            <person name="Couloux A."/>
            <person name="Segurens B."/>
            <person name="Wincker P."/>
            <person name="D'Hont A."/>
            <person name="Scarpelli C."/>
            <person name="Weissenbach J."/>
            <person name="Salanoubat M."/>
            <person name="Quetier F."/>
            <person name="Yu Y."/>
            <person name="Kim H.R."/>
            <person name="Rambo T."/>
            <person name="Currie J."/>
            <person name="Collura K."/>
            <person name="Luo M."/>
            <person name="Yang T."/>
            <person name="Ammiraju J.S.S."/>
            <person name="Engler F."/>
            <person name="Soderlund C."/>
            <person name="Wing R.A."/>
            <person name="Palmer L.E."/>
            <person name="de la Bastide M."/>
            <person name="Spiegel L."/>
            <person name="Nascimento L."/>
            <person name="Zutavern T."/>
            <person name="O'Shaughnessy A."/>
            <person name="Dike S."/>
            <person name="Dedhia N."/>
            <person name="Preston R."/>
            <person name="Balija V."/>
            <person name="McCombie W.R."/>
            <person name="Chow T."/>
            <person name="Chen H."/>
            <person name="Chung M."/>
            <person name="Chen C."/>
            <person name="Shaw J."/>
            <person name="Wu H."/>
            <person name="Hsiao K."/>
            <person name="Chao Y."/>
            <person name="Chu M."/>
            <person name="Cheng C."/>
            <person name="Hour A."/>
            <person name="Lee P."/>
            <person name="Lin S."/>
            <person name="Lin Y."/>
            <person name="Liou J."/>
            <person name="Liu S."/>
            <person name="Hsing Y."/>
            <person name="Raghuvanshi S."/>
            <person name="Mohanty A."/>
            <person name="Bharti A.K."/>
            <person name="Gaur A."/>
            <person name="Gupta V."/>
            <person name="Kumar D."/>
            <person name="Ravi V."/>
            <person name="Vij S."/>
            <person name="Kapur A."/>
            <person name="Khurana P."/>
            <person name="Khurana P."/>
            <person name="Khurana J.P."/>
            <person name="Tyagi A.K."/>
            <person name="Gaikwad K."/>
            <person name="Singh A."/>
            <person name="Dalal V."/>
            <person name="Srivastava S."/>
            <person name="Dixit A."/>
            <person name="Pal A.K."/>
            <person name="Ghazi I.A."/>
            <person name="Yadav M."/>
            <person name="Pandit A."/>
            <person name="Bhargava A."/>
            <person name="Sureshbabu K."/>
            <person name="Batra K."/>
            <person name="Sharma T.R."/>
            <person name="Mohapatra T."/>
            <person name="Singh N.K."/>
            <person name="Messing J."/>
            <person name="Nelson A.B."/>
            <person name="Fuks G."/>
            <person name="Kavchok S."/>
            <person name="Keizer G."/>
            <person name="Linton E."/>
            <person name="Llaca V."/>
            <person name="Song R."/>
            <person name="Tanyolac B."/>
            <person name="Young S."/>
            <person name="Ho-Il K."/>
            <person name="Hahn J.H."/>
            <person name="Sangsakoo G."/>
            <person name="Vanavichit A."/>
            <person name="de Mattos Luiz.A.T."/>
            <person name="Zimmer P.D."/>
            <person name="Malone G."/>
            <person name="Dellagostin O."/>
            <person name="de Oliveira A.C."/>
            <person name="Bevan M."/>
            <person name="Bancroft I."/>
            <person name="Minx P."/>
            <person name="Cordum H."/>
            <person name="Wilson R."/>
            <person name="Cheng Z."/>
            <person name="Jin W."/>
            <person name="Jiang J."/>
            <person name="Leong S.A."/>
            <person name="Iwama H."/>
            <person name="Gojobori T."/>
            <person name="Itoh T."/>
            <person name="Niimura Y."/>
            <person name="Fujii Y."/>
            <person name="Habara T."/>
            <person name="Sakai H."/>
            <person name="Sato Y."/>
            <person name="Wilson G."/>
            <person name="Kumar K."/>
            <person name="McCouch S."/>
            <person name="Juretic N."/>
            <person name="Hoen D."/>
            <person name="Wright S."/>
            <person name="Bruskiewich R."/>
            <person name="Bureau T."/>
            <person name="Miyao A."/>
            <person name="Hirochika H."/>
            <person name="Nishikawa T."/>
            <person name="Kadowaki K."/>
            <person name="Sugiura M."/>
            <person name="Burr B."/>
            <person name="Sasaki T."/>
        </authorList>
    </citation>
    <scope>NUCLEOTIDE SEQUENCE [LARGE SCALE GENOMIC DNA]</scope>
    <source>
        <strain evidence="3">cv. Nipponbare</strain>
    </source>
</reference>
<dbReference type="Proteomes" id="UP000000763">
    <property type="component" value="Chromosome 7"/>
</dbReference>
<reference evidence="1" key="1">
    <citation type="submission" date="2001-10" db="EMBL/GenBank/DDBJ databases">
        <title>Oryza sativa nipponbare(GA3) genomic DNA, chromosome 7, PAC clone:P0048D08.</title>
        <authorList>
            <person name="Sasaki T."/>
            <person name="Matsumoto T."/>
            <person name="Yamamoto K."/>
        </authorList>
    </citation>
    <scope>NUCLEOTIDE SEQUENCE</scope>
</reference>
<dbReference type="AlphaFoldDB" id="Q8H4C6"/>
<evidence type="ECO:0000313" key="2">
    <source>
        <dbReference type="EMBL" id="BAD31305.1"/>
    </source>
</evidence>
<evidence type="ECO:0000313" key="1">
    <source>
        <dbReference type="EMBL" id="BAC20701.1"/>
    </source>
</evidence>
<gene>
    <name evidence="1" type="primary">P0048D08.124</name>
    <name evidence="2" type="ORF">P0650C03.3</name>
</gene>
<evidence type="ECO:0000313" key="3">
    <source>
        <dbReference type="Proteomes" id="UP000000763"/>
    </source>
</evidence>
<accession>Q8H4C6</accession>